<feature type="compositionally biased region" description="Basic and acidic residues" evidence="1">
    <location>
        <begin position="480"/>
        <end position="490"/>
    </location>
</feature>
<evidence type="ECO:0000256" key="1">
    <source>
        <dbReference type="SAM" id="MobiDB-lite"/>
    </source>
</evidence>
<feature type="region of interest" description="Disordered" evidence="1">
    <location>
        <begin position="354"/>
        <end position="576"/>
    </location>
</feature>
<proteinExistence type="predicted"/>
<dbReference type="Proteomes" id="UP000799436">
    <property type="component" value="Unassembled WGS sequence"/>
</dbReference>
<gene>
    <name evidence="2" type="ORF">EJ03DRAFT_380919</name>
</gene>
<evidence type="ECO:0000313" key="3">
    <source>
        <dbReference type="Proteomes" id="UP000799436"/>
    </source>
</evidence>
<organism evidence="2 3">
    <name type="scientific">Teratosphaeria nubilosa</name>
    <dbReference type="NCBI Taxonomy" id="161662"/>
    <lineage>
        <taxon>Eukaryota</taxon>
        <taxon>Fungi</taxon>
        <taxon>Dikarya</taxon>
        <taxon>Ascomycota</taxon>
        <taxon>Pezizomycotina</taxon>
        <taxon>Dothideomycetes</taxon>
        <taxon>Dothideomycetidae</taxon>
        <taxon>Mycosphaerellales</taxon>
        <taxon>Teratosphaeriaceae</taxon>
        <taxon>Teratosphaeria</taxon>
    </lineage>
</organism>
<feature type="region of interest" description="Disordered" evidence="1">
    <location>
        <begin position="232"/>
        <end position="273"/>
    </location>
</feature>
<reference evidence="2" key="1">
    <citation type="journal article" date="2020" name="Stud. Mycol.">
        <title>101 Dothideomycetes genomes: a test case for predicting lifestyles and emergence of pathogens.</title>
        <authorList>
            <person name="Haridas S."/>
            <person name="Albert R."/>
            <person name="Binder M."/>
            <person name="Bloem J."/>
            <person name="Labutti K."/>
            <person name="Salamov A."/>
            <person name="Andreopoulos B."/>
            <person name="Baker S."/>
            <person name="Barry K."/>
            <person name="Bills G."/>
            <person name="Bluhm B."/>
            <person name="Cannon C."/>
            <person name="Castanera R."/>
            <person name="Culley D."/>
            <person name="Daum C."/>
            <person name="Ezra D."/>
            <person name="Gonzalez J."/>
            <person name="Henrissat B."/>
            <person name="Kuo A."/>
            <person name="Liang C."/>
            <person name="Lipzen A."/>
            <person name="Lutzoni F."/>
            <person name="Magnuson J."/>
            <person name="Mondo S."/>
            <person name="Nolan M."/>
            <person name="Ohm R."/>
            <person name="Pangilinan J."/>
            <person name="Park H.-J."/>
            <person name="Ramirez L."/>
            <person name="Alfaro M."/>
            <person name="Sun H."/>
            <person name="Tritt A."/>
            <person name="Yoshinaga Y."/>
            <person name="Zwiers L.-H."/>
            <person name="Turgeon B."/>
            <person name="Goodwin S."/>
            <person name="Spatafora J."/>
            <person name="Crous P."/>
            <person name="Grigoriev I."/>
        </authorList>
    </citation>
    <scope>NUCLEOTIDE SEQUENCE</scope>
    <source>
        <strain evidence="2">CBS 116005</strain>
    </source>
</reference>
<name>A0A6G1LI93_9PEZI</name>
<sequence>MDANGQPFEPAVTKYASNSSAETVAMCIRLPYYYQSISESLRPFAKTITLKMGWTYRRVLSLEKALGFRYARGISLQRPAKKLLPPPVWELEQRVDEIKHRYVKERDLCERDMDQDEDLATEIKNLFHTLGPQLWLDDRNSAMAPWLVDAGEDDLDGHYPRSLFYNSAADNEFMLTEFHDMVVAKCSRFRMNQHVKIRKSGDYPRKRRRNCIHDSEAYCLVTDIWDSDSPLSSLETDYDSDDQTRRPPINIERREGTDAPSKRSSNQADLEHEKRDSLIVRLAISGEQQLLLQAAKESATQAQYSDNQTKTSVLAATAPAVPQSTRVMFNECRLVHSSLQAHDSAISDEAPEMLDSRGTEADQTPGQVSTQYSATGHTTSAAQADANGPSTNDNPTRSHASSDDTIAVSMPQKQPAPTASMGGVDAVPTSNAPTEDITPQVPARRTPGTEHVNSASATNKRKRSDTAAASRAARARTHSPKQEPKVKIECIEISDDDDEPRGKIDPEFNGDQDVAQNAMHSVNDHGTTQVTPSLPGPPTPAPSLAQVPQAGSNAPLLAPERQAAHSLDDETEDEADLELELREVRLERRLRRKKAAKRRAEQAMTAAM</sequence>
<feature type="compositionally biased region" description="Polar residues" evidence="1">
    <location>
        <begin position="514"/>
        <end position="530"/>
    </location>
</feature>
<evidence type="ECO:0000313" key="2">
    <source>
        <dbReference type="EMBL" id="KAF2772138.1"/>
    </source>
</evidence>
<accession>A0A6G1LI93</accession>
<dbReference type="AlphaFoldDB" id="A0A6G1LI93"/>
<feature type="compositionally biased region" description="Polar residues" evidence="1">
    <location>
        <begin position="361"/>
        <end position="399"/>
    </location>
</feature>
<protein>
    <submittedName>
        <fullName evidence="2">Uncharacterized protein</fullName>
    </submittedName>
</protein>
<feature type="compositionally biased region" description="Basic and acidic residues" evidence="1">
    <location>
        <begin position="251"/>
        <end position="261"/>
    </location>
</feature>
<keyword evidence="3" id="KW-1185">Reference proteome</keyword>
<dbReference type="EMBL" id="ML995816">
    <property type="protein sequence ID" value="KAF2772138.1"/>
    <property type="molecule type" value="Genomic_DNA"/>
</dbReference>
<dbReference type="OrthoDB" id="3819808at2759"/>